<dbReference type="Pfam" id="PF04932">
    <property type="entry name" value="Wzy_C"/>
    <property type="match status" value="1"/>
</dbReference>
<dbReference type="GO" id="GO:0016020">
    <property type="term" value="C:membrane"/>
    <property type="evidence" value="ECO:0007669"/>
    <property type="project" value="UniProtKB-SubCell"/>
</dbReference>
<evidence type="ECO:0000256" key="1">
    <source>
        <dbReference type="ARBA" id="ARBA00004141"/>
    </source>
</evidence>
<feature type="transmembrane region" description="Helical" evidence="5">
    <location>
        <begin position="6"/>
        <end position="27"/>
    </location>
</feature>
<name>A0A645CVU2_9ZZZZ</name>
<feature type="transmembrane region" description="Helical" evidence="5">
    <location>
        <begin position="244"/>
        <end position="265"/>
    </location>
</feature>
<gene>
    <name evidence="7" type="ORF">SDC9_128070</name>
</gene>
<comment type="subcellular location">
    <subcellularLocation>
        <location evidence="1">Membrane</location>
        <topology evidence="1">Multi-pass membrane protein</topology>
    </subcellularLocation>
</comment>
<evidence type="ECO:0000256" key="3">
    <source>
        <dbReference type="ARBA" id="ARBA00022989"/>
    </source>
</evidence>
<sequence>MTNSLGTIRFMYYILWGLPAILMGLYLTNQNQLIYMSKVLEIIMLIFSLAIIIISLSSLIKGNNVSIGGASYQGASYTAAVAYGINLYYLAYGNNHERFKMMQSVRYTMICMVLLLFQILGVLVSGGRGGMVLIIVYTAYIYSSVIKVSSIPQKLTNTIYFLVTLIAIALILPKLLENPVFEGSFNRVFDYIAYDGIDWSGTSGRDGVYENALKLFLESPIFGYGIFGMWKVLGAYPHNIILELLLQGGVIVFFASLIFLTYLFFKMNRMIKSNPQYRIITIIALYPLILLMFSGTYLNNSVFWFCITYIVGTELNKNKMGIIN</sequence>
<evidence type="ECO:0000313" key="7">
    <source>
        <dbReference type="EMBL" id="MPM81019.1"/>
    </source>
</evidence>
<comment type="caution">
    <text evidence="7">The sequence shown here is derived from an EMBL/GenBank/DDBJ whole genome shotgun (WGS) entry which is preliminary data.</text>
</comment>
<dbReference type="EMBL" id="VSSQ01030475">
    <property type="protein sequence ID" value="MPM81019.1"/>
    <property type="molecule type" value="Genomic_DNA"/>
</dbReference>
<protein>
    <recommendedName>
        <fullName evidence="6">O-antigen ligase-related domain-containing protein</fullName>
    </recommendedName>
</protein>
<dbReference type="InterPro" id="IPR007016">
    <property type="entry name" value="O-antigen_ligase-rel_domated"/>
</dbReference>
<dbReference type="PANTHER" id="PTHR37422:SF17">
    <property type="entry name" value="O-ANTIGEN LIGASE"/>
    <property type="match status" value="1"/>
</dbReference>
<evidence type="ECO:0000256" key="2">
    <source>
        <dbReference type="ARBA" id="ARBA00022692"/>
    </source>
</evidence>
<feature type="transmembrane region" description="Helical" evidence="5">
    <location>
        <begin position="277"/>
        <end position="298"/>
    </location>
</feature>
<organism evidence="7">
    <name type="scientific">bioreactor metagenome</name>
    <dbReference type="NCBI Taxonomy" id="1076179"/>
    <lineage>
        <taxon>unclassified sequences</taxon>
        <taxon>metagenomes</taxon>
        <taxon>ecological metagenomes</taxon>
    </lineage>
</organism>
<feature type="transmembrane region" description="Helical" evidence="5">
    <location>
        <begin position="158"/>
        <end position="176"/>
    </location>
</feature>
<dbReference type="InterPro" id="IPR051533">
    <property type="entry name" value="WaaL-like"/>
</dbReference>
<evidence type="ECO:0000256" key="4">
    <source>
        <dbReference type="ARBA" id="ARBA00023136"/>
    </source>
</evidence>
<feature type="transmembrane region" description="Helical" evidence="5">
    <location>
        <begin position="104"/>
        <end position="124"/>
    </location>
</feature>
<proteinExistence type="predicted"/>
<evidence type="ECO:0000256" key="5">
    <source>
        <dbReference type="SAM" id="Phobius"/>
    </source>
</evidence>
<feature type="transmembrane region" description="Helical" evidence="5">
    <location>
        <begin position="72"/>
        <end position="92"/>
    </location>
</feature>
<keyword evidence="4 5" id="KW-0472">Membrane</keyword>
<reference evidence="7" key="1">
    <citation type="submission" date="2019-08" db="EMBL/GenBank/DDBJ databases">
        <authorList>
            <person name="Kucharzyk K."/>
            <person name="Murdoch R.W."/>
            <person name="Higgins S."/>
            <person name="Loffler F."/>
        </authorList>
    </citation>
    <scope>NUCLEOTIDE SEQUENCE</scope>
</reference>
<dbReference type="PANTHER" id="PTHR37422">
    <property type="entry name" value="TEICHURONIC ACID BIOSYNTHESIS PROTEIN TUAE"/>
    <property type="match status" value="1"/>
</dbReference>
<feature type="domain" description="O-antigen ligase-related" evidence="6">
    <location>
        <begin position="114"/>
        <end position="255"/>
    </location>
</feature>
<keyword evidence="2 5" id="KW-0812">Transmembrane</keyword>
<dbReference type="AlphaFoldDB" id="A0A645CVU2"/>
<evidence type="ECO:0000259" key="6">
    <source>
        <dbReference type="Pfam" id="PF04932"/>
    </source>
</evidence>
<accession>A0A645CVU2</accession>
<feature type="transmembrane region" description="Helical" evidence="5">
    <location>
        <begin position="39"/>
        <end position="60"/>
    </location>
</feature>
<feature type="transmembrane region" description="Helical" evidence="5">
    <location>
        <begin position="130"/>
        <end position="146"/>
    </location>
</feature>
<keyword evidence="3 5" id="KW-1133">Transmembrane helix</keyword>